<evidence type="ECO:0000259" key="4">
    <source>
        <dbReference type="PROSITE" id="PS50987"/>
    </source>
</evidence>
<dbReference type="SUPFAM" id="SSF46785">
    <property type="entry name" value="Winged helix' DNA-binding domain"/>
    <property type="match status" value="1"/>
</dbReference>
<dbReference type="PANTHER" id="PTHR33154:SF18">
    <property type="entry name" value="ARSENICAL RESISTANCE OPERON REPRESSOR"/>
    <property type="match status" value="1"/>
</dbReference>
<dbReference type="AlphaFoldDB" id="A0A5D0MKQ3"/>
<gene>
    <name evidence="5" type="ORF">FXF47_05690</name>
</gene>
<protein>
    <submittedName>
        <fullName evidence="5">Winged helix-turn-helix transcriptional regulator</fullName>
    </submittedName>
</protein>
<sequence>MGNKIFEARSEIVKALAHEIRLEIVDLLSRKEHCVCELVEKLDASQSTVSKHLGILKKAGIVDSQKNGLNVTYFLETPCIINFFNCIDEVLLKNYKQKEKELELIKKLKEDV</sequence>
<dbReference type="CDD" id="cd00090">
    <property type="entry name" value="HTH_ARSR"/>
    <property type="match status" value="1"/>
</dbReference>
<evidence type="ECO:0000256" key="1">
    <source>
        <dbReference type="ARBA" id="ARBA00023015"/>
    </source>
</evidence>
<dbReference type="InterPro" id="IPR036388">
    <property type="entry name" value="WH-like_DNA-bd_sf"/>
</dbReference>
<dbReference type="Pfam" id="PF01022">
    <property type="entry name" value="HTH_5"/>
    <property type="match status" value="1"/>
</dbReference>
<feature type="domain" description="HTH arsR-type" evidence="4">
    <location>
        <begin position="1"/>
        <end position="98"/>
    </location>
</feature>
<dbReference type="InterPro" id="IPR051081">
    <property type="entry name" value="HTH_MetalResp_TranReg"/>
</dbReference>
<evidence type="ECO:0000313" key="5">
    <source>
        <dbReference type="EMBL" id="TYB31129.1"/>
    </source>
</evidence>
<dbReference type="GO" id="GO:0003677">
    <property type="term" value="F:DNA binding"/>
    <property type="evidence" value="ECO:0007669"/>
    <property type="project" value="UniProtKB-KW"/>
</dbReference>
<dbReference type="Gene3D" id="1.10.10.10">
    <property type="entry name" value="Winged helix-like DNA-binding domain superfamily/Winged helix DNA-binding domain"/>
    <property type="match status" value="1"/>
</dbReference>
<dbReference type="NCBIfam" id="NF033788">
    <property type="entry name" value="HTH_metalloreg"/>
    <property type="match status" value="1"/>
</dbReference>
<dbReference type="Proteomes" id="UP000324143">
    <property type="component" value="Unassembled WGS sequence"/>
</dbReference>
<dbReference type="PANTHER" id="PTHR33154">
    <property type="entry name" value="TRANSCRIPTIONAL REGULATOR, ARSR FAMILY"/>
    <property type="match status" value="1"/>
</dbReference>
<accession>A0A5D0MKQ3</accession>
<keyword evidence="2" id="KW-0238">DNA-binding</keyword>
<dbReference type="InterPro" id="IPR001845">
    <property type="entry name" value="HTH_ArsR_DNA-bd_dom"/>
</dbReference>
<keyword evidence="1" id="KW-0805">Transcription regulation</keyword>
<dbReference type="PRINTS" id="PR00778">
    <property type="entry name" value="HTHARSR"/>
</dbReference>
<comment type="caution">
    <text evidence="5">The sequence shown here is derived from an EMBL/GenBank/DDBJ whole genome shotgun (WGS) entry which is preliminary data.</text>
</comment>
<dbReference type="InterPro" id="IPR011991">
    <property type="entry name" value="ArsR-like_HTH"/>
</dbReference>
<evidence type="ECO:0000313" key="6">
    <source>
        <dbReference type="Proteomes" id="UP000324143"/>
    </source>
</evidence>
<keyword evidence="3" id="KW-0804">Transcription</keyword>
<evidence type="ECO:0000256" key="2">
    <source>
        <dbReference type="ARBA" id="ARBA00023125"/>
    </source>
</evidence>
<dbReference type="SMART" id="SM00418">
    <property type="entry name" value="HTH_ARSR"/>
    <property type="match status" value="1"/>
</dbReference>
<dbReference type="GO" id="GO:0003700">
    <property type="term" value="F:DNA-binding transcription factor activity"/>
    <property type="evidence" value="ECO:0007669"/>
    <property type="project" value="InterPro"/>
</dbReference>
<keyword evidence="6" id="KW-1185">Reference proteome</keyword>
<organism evidence="5 6">
    <name type="scientific">Candidatus Mcinerneyibacterium aminivorans</name>
    <dbReference type="NCBI Taxonomy" id="2703815"/>
    <lineage>
        <taxon>Bacteria</taxon>
        <taxon>Candidatus Macinerneyibacteriota</taxon>
        <taxon>Candidatus Mcinerneyibacteria</taxon>
        <taxon>Candidatus Mcinerneyibacteriales</taxon>
        <taxon>Candidatus Mcinerneyibacteriaceae</taxon>
        <taxon>Candidatus Mcinerneyibacterium</taxon>
    </lineage>
</organism>
<name>A0A5D0MKQ3_9BACT</name>
<proteinExistence type="predicted"/>
<evidence type="ECO:0000256" key="3">
    <source>
        <dbReference type="ARBA" id="ARBA00023163"/>
    </source>
</evidence>
<reference evidence="5" key="1">
    <citation type="submission" date="2019-08" db="EMBL/GenBank/DDBJ databases">
        <title>Genomic characterization of a novel candidate phylum (ARYD3) from a high temperature, high salinity tertiary oil reservoir in north central Oklahoma, USA.</title>
        <authorList>
            <person name="Youssef N.H."/>
            <person name="Yadav A."/>
            <person name="Elshahed M.S."/>
        </authorList>
    </citation>
    <scope>NUCLEOTIDE SEQUENCE [LARGE SCALE GENOMIC DNA]</scope>
    <source>
        <strain evidence="5">ARYD3</strain>
    </source>
</reference>
<dbReference type="InterPro" id="IPR036390">
    <property type="entry name" value="WH_DNA-bd_sf"/>
</dbReference>
<dbReference type="PROSITE" id="PS50987">
    <property type="entry name" value="HTH_ARSR_2"/>
    <property type="match status" value="1"/>
</dbReference>
<dbReference type="EMBL" id="VSIX01000054">
    <property type="protein sequence ID" value="TYB31129.1"/>
    <property type="molecule type" value="Genomic_DNA"/>
</dbReference>